<gene>
    <name evidence="7" type="ORF">RMAR1173_LOCUS18098</name>
</gene>
<feature type="region of interest" description="Disordered" evidence="5">
    <location>
        <begin position="779"/>
        <end position="829"/>
    </location>
</feature>
<dbReference type="Pfam" id="PF14807">
    <property type="entry name" value="AP4E_app_platf"/>
    <property type="match status" value="1"/>
</dbReference>
<protein>
    <recommendedName>
        <fullName evidence="6">AP-4 complex subunit epsilon-1 C-terminal domain-containing protein</fullName>
    </recommendedName>
</protein>
<evidence type="ECO:0000256" key="4">
    <source>
        <dbReference type="ARBA" id="ARBA00023136"/>
    </source>
</evidence>
<dbReference type="InterPro" id="IPR050840">
    <property type="entry name" value="Adaptor_Complx_Large_Subunit"/>
</dbReference>
<feature type="region of interest" description="Disordered" evidence="5">
    <location>
        <begin position="712"/>
        <end position="765"/>
    </location>
</feature>
<dbReference type="GO" id="GO:0030122">
    <property type="term" value="C:AP-2 adaptor complex"/>
    <property type="evidence" value="ECO:0007669"/>
    <property type="project" value="InterPro"/>
</dbReference>
<dbReference type="InterPro" id="IPR011989">
    <property type="entry name" value="ARM-like"/>
</dbReference>
<dbReference type="Pfam" id="PF01602">
    <property type="entry name" value="Adaptin_N"/>
    <property type="match status" value="1"/>
</dbReference>
<evidence type="ECO:0000256" key="1">
    <source>
        <dbReference type="ARBA" id="ARBA00004308"/>
    </source>
</evidence>
<evidence type="ECO:0000313" key="7">
    <source>
        <dbReference type="EMBL" id="CAD9707107.1"/>
    </source>
</evidence>
<proteinExistence type="predicted"/>
<evidence type="ECO:0000256" key="2">
    <source>
        <dbReference type="ARBA" id="ARBA00022448"/>
    </source>
</evidence>
<dbReference type="Gene3D" id="1.25.10.10">
    <property type="entry name" value="Leucine-rich Repeat Variant"/>
    <property type="match status" value="1"/>
</dbReference>
<dbReference type="SUPFAM" id="SSF48371">
    <property type="entry name" value="ARM repeat"/>
    <property type="match status" value="1"/>
</dbReference>
<evidence type="ECO:0000259" key="6">
    <source>
        <dbReference type="SMART" id="SM01356"/>
    </source>
</evidence>
<evidence type="ECO:0000256" key="3">
    <source>
        <dbReference type="ARBA" id="ARBA00022927"/>
    </source>
</evidence>
<sequence>MSGSSQMSKEFFDLVKAIGECKSKQEEDRIVVDQVATLKKRMNEPSTTKKKMREFLVRLIYVEMLGHDGSFGYIKAVELCASTNILQKRVGYLTASLVLSPDHDFRFMLVNQLQRDMASINHLECWAALSALCKLVTKDMIPAVTGDVIRMLKHDTELVRKKAVMALHRFHQLAPDSVSHMVDQARRALCDKHPSVMAASLCWLQDMAVLTPAKFKDLVPSLVSILKQIIEHRLPRDFDYHRMPAPWVQMRLLQIMAVLGHGDQSSSEQMYEVLVDVMRRADTGINVGYAIVYECIRTVTWIYPNVTLLDNAAAAIARFVSSENHNLKYLGITGLAELVKDHPKYAAQHQVAVIECLEDPDDTLRRKTLDLLYRMINPVNVEFIAEKLLSFLESSSDEFLRKDLVGRISTSAERFAPDNGWYVRTMTRVFEVAGDLVQPEVAHNLMALIAEGSGDDEELDQALRRESVEHLANLLLDETDDEPVHLTNLLLQIIAWVLGEYGTLIAETEASDILPVPHMMDRLCSVAERPLLDANTRAYYISALLKLCAQTGNCPHRVTALVDTFSRSTDLNVQQRCLEFRQLLNHASVMRIVLPQDASCEDVEEDGELAFLSRFVEQALANGAAPYVPPEEDEEDEEEATDAGASSAGLKFDAYEAPSQPAGGGVPAAGGLAPGAGGQVGPAGARPDGVPGGQLGAVRKANAIGSGGLKAAVSGPWGASPATTAEPAAGDASAGMLASADPSLGNGGDASTNIGLQGGAPAPDAPRELTEKEIMAAQLFGGIDGSSRKPGVSRASGRRSNRSSQSSASKAPASPSPVAPAPTPAPSQPVNLLEVDDIAVATPAAPPAPAPAAVMDLLDMSDAPPPAPAPSGAGVGLLSSDPFASVGLVAAMDSATISPTLFQYNGQTPTPLQIDTPQFGSKWTGMAAGERKVQFESSFVRTPDAFAAVASEKASFYTIQIIQKTMEGILAAQVGSSVVCAHVKVYPTVGKVQVTVRTPDPVLSTRLVEFLEQNAK</sequence>
<feature type="compositionally biased region" description="Acidic residues" evidence="5">
    <location>
        <begin position="630"/>
        <end position="641"/>
    </location>
</feature>
<dbReference type="GO" id="GO:0006886">
    <property type="term" value="P:intracellular protein transport"/>
    <property type="evidence" value="ECO:0007669"/>
    <property type="project" value="UniProtKB-UniRule"/>
</dbReference>
<feature type="compositionally biased region" description="Low complexity" evidence="5">
    <location>
        <begin position="802"/>
        <end position="813"/>
    </location>
</feature>
<dbReference type="EMBL" id="HBHJ01027330">
    <property type="protein sequence ID" value="CAD9707107.1"/>
    <property type="molecule type" value="Transcribed_RNA"/>
</dbReference>
<feature type="compositionally biased region" description="Pro residues" evidence="5">
    <location>
        <begin position="814"/>
        <end position="827"/>
    </location>
</feature>
<dbReference type="InterPro" id="IPR028269">
    <property type="entry name" value="AP4E1_C"/>
</dbReference>
<dbReference type="AlphaFoldDB" id="A0A7S2WTQ1"/>
<dbReference type="PANTHER" id="PTHR22780">
    <property type="entry name" value="ADAPTIN, ALPHA/GAMMA/EPSILON"/>
    <property type="match status" value="1"/>
</dbReference>
<feature type="region of interest" description="Disordered" evidence="5">
    <location>
        <begin position="677"/>
        <end position="696"/>
    </location>
</feature>
<feature type="region of interest" description="Disordered" evidence="5">
    <location>
        <begin position="626"/>
        <end position="646"/>
    </location>
</feature>
<dbReference type="InterPro" id="IPR002553">
    <property type="entry name" value="Clathrin/coatomer_adapt-like_N"/>
</dbReference>
<dbReference type="GO" id="GO:0035615">
    <property type="term" value="F:clathrin adaptor activity"/>
    <property type="evidence" value="ECO:0007669"/>
    <property type="project" value="InterPro"/>
</dbReference>
<comment type="subcellular location">
    <subcellularLocation>
        <location evidence="1">Endomembrane system</location>
    </subcellularLocation>
</comment>
<organism evidence="7">
    <name type="scientific">Rhizochromulina marina</name>
    <dbReference type="NCBI Taxonomy" id="1034831"/>
    <lineage>
        <taxon>Eukaryota</taxon>
        <taxon>Sar</taxon>
        <taxon>Stramenopiles</taxon>
        <taxon>Ochrophyta</taxon>
        <taxon>Dictyochophyceae</taxon>
        <taxon>Rhizochromulinales</taxon>
        <taxon>Rhizochromulina</taxon>
    </lineage>
</organism>
<keyword evidence="3" id="KW-0653">Protein transport</keyword>
<name>A0A7S2WTQ1_9STRA</name>
<reference evidence="7" key="1">
    <citation type="submission" date="2021-01" db="EMBL/GenBank/DDBJ databases">
        <authorList>
            <person name="Corre E."/>
            <person name="Pelletier E."/>
            <person name="Niang G."/>
            <person name="Scheremetjew M."/>
            <person name="Finn R."/>
            <person name="Kale V."/>
            <person name="Holt S."/>
            <person name="Cochrane G."/>
            <person name="Meng A."/>
            <person name="Brown T."/>
            <person name="Cohen L."/>
        </authorList>
    </citation>
    <scope>NUCLEOTIDE SEQUENCE</scope>
    <source>
        <strain evidence="7">CCMP1243</strain>
    </source>
</reference>
<keyword evidence="2" id="KW-0813">Transport</keyword>
<feature type="domain" description="AP-4 complex subunit epsilon-1 C-terminal" evidence="6">
    <location>
        <begin position="910"/>
        <end position="1016"/>
    </location>
</feature>
<dbReference type="SMART" id="SM01356">
    <property type="entry name" value="AP4E_app_platf"/>
    <property type="match status" value="1"/>
</dbReference>
<dbReference type="GO" id="GO:0072583">
    <property type="term" value="P:clathrin-dependent endocytosis"/>
    <property type="evidence" value="ECO:0007669"/>
    <property type="project" value="InterPro"/>
</dbReference>
<accession>A0A7S2WTQ1</accession>
<keyword evidence="4" id="KW-0472">Membrane</keyword>
<dbReference type="InterPro" id="IPR016024">
    <property type="entry name" value="ARM-type_fold"/>
</dbReference>
<evidence type="ECO:0000256" key="5">
    <source>
        <dbReference type="SAM" id="MobiDB-lite"/>
    </source>
</evidence>